<evidence type="ECO:0000313" key="3">
    <source>
        <dbReference type="Proteomes" id="UP000218151"/>
    </source>
</evidence>
<dbReference type="AlphaFoldDB" id="A0A2A2SBL0"/>
<dbReference type="Proteomes" id="UP000218151">
    <property type="component" value="Unassembled WGS sequence"/>
</dbReference>
<dbReference type="EMBL" id="NSLI01000005">
    <property type="protein sequence ID" value="PAX06585.1"/>
    <property type="molecule type" value="Genomic_DNA"/>
</dbReference>
<keyword evidence="3" id="KW-1185">Reference proteome</keyword>
<feature type="compositionally biased region" description="Gly residues" evidence="1">
    <location>
        <begin position="19"/>
        <end position="28"/>
    </location>
</feature>
<sequence length="67" mass="6766">MGDDRGAMHDMADPMSGSDAGGDMGGAGPSSLDDGRDATDGLEELDDDGMTDEEMDEALRDRGGTGG</sequence>
<comment type="caution">
    <text evidence="2">The sequence shown here is derived from an EMBL/GenBank/DDBJ whole genome shotgun (WGS) entry which is preliminary data.</text>
</comment>
<name>A0A2A2SBL0_9SPHN</name>
<accession>A0A2A2SBL0</accession>
<organism evidence="2 3">
    <name type="scientific">Sphingomonas lenta</name>
    <dbReference type="NCBI Taxonomy" id="1141887"/>
    <lineage>
        <taxon>Bacteria</taxon>
        <taxon>Pseudomonadati</taxon>
        <taxon>Pseudomonadota</taxon>
        <taxon>Alphaproteobacteria</taxon>
        <taxon>Sphingomonadales</taxon>
        <taxon>Sphingomonadaceae</taxon>
        <taxon>Sphingomonas</taxon>
    </lineage>
</organism>
<gene>
    <name evidence="2" type="ORF">CKY28_15650</name>
</gene>
<proteinExistence type="predicted"/>
<evidence type="ECO:0000313" key="2">
    <source>
        <dbReference type="EMBL" id="PAX06585.1"/>
    </source>
</evidence>
<feature type="region of interest" description="Disordered" evidence="1">
    <location>
        <begin position="1"/>
        <end position="67"/>
    </location>
</feature>
<dbReference type="RefSeq" id="WP_095999330.1">
    <property type="nucleotide sequence ID" value="NZ_NSLI01000005.1"/>
</dbReference>
<feature type="compositionally biased region" description="Acidic residues" evidence="1">
    <location>
        <begin position="40"/>
        <end position="56"/>
    </location>
</feature>
<reference evidence="3" key="1">
    <citation type="submission" date="2017-09" db="EMBL/GenBank/DDBJ databases">
        <authorList>
            <person name="Feng G."/>
            <person name="Zhu H."/>
        </authorList>
    </citation>
    <scope>NUCLEOTIDE SEQUENCE [LARGE SCALE GENOMIC DNA]</scope>
    <source>
        <strain evidence="3">1PNM-20</strain>
    </source>
</reference>
<feature type="compositionally biased region" description="Basic and acidic residues" evidence="1">
    <location>
        <begin position="57"/>
        <end position="67"/>
    </location>
</feature>
<evidence type="ECO:0000256" key="1">
    <source>
        <dbReference type="SAM" id="MobiDB-lite"/>
    </source>
</evidence>
<feature type="compositionally biased region" description="Basic and acidic residues" evidence="1">
    <location>
        <begin position="1"/>
        <end position="12"/>
    </location>
</feature>
<protein>
    <submittedName>
        <fullName evidence="2">Uncharacterized protein</fullName>
    </submittedName>
</protein>